<dbReference type="EMBL" id="JACHEW010000011">
    <property type="protein sequence ID" value="MBB6017118.1"/>
    <property type="molecule type" value="Genomic_DNA"/>
</dbReference>
<comment type="caution">
    <text evidence="2">The sequence shown here is derived from an EMBL/GenBank/DDBJ whole genome shotgun (WGS) entry which is preliminary data.</text>
</comment>
<evidence type="ECO:0000313" key="3">
    <source>
        <dbReference type="Proteomes" id="UP000313988"/>
    </source>
</evidence>
<evidence type="ECO:0000313" key="4">
    <source>
        <dbReference type="Proteomes" id="UP000629870"/>
    </source>
</evidence>
<keyword evidence="4" id="KW-1185">Reference proteome</keyword>
<dbReference type="RefSeq" id="WP_139403680.1">
    <property type="nucleotide sequence ID" value="NZ_JACHEW010000011.1"/>
</dbReference>
<dbReference type="Proteomes" id="UP000629870">
    <property type="component" value="Unassembled WGS sequence"/>
</dbReference>
<evidence type="ECO:0000313" key="1">
    <source>
        <dbReference type="EMBL" id="MBB6017118.1"/>
    </source>
</evidence>
<protein>
    <submittedName>
        <fullName evidence="2">Uncharacterized protein</fullName>
    </submittedName>
</protein>
<proteinExistence type="predicted"/>
<reference evidence="2 3" key="1">
    <citation type="submission" date="2019-06" db="EMBL/GenBank/DDBJ databases">
        <title>Genome sequence of Deinococcus radiopugnans ATCC 19172.</title>
        <authorList>
            <person name="Maclea K.S."/>
            <person name="Maynard C.R."/>
        </authorList>
    </citation>
    <scope>NUCLEOTIDE SEQUENCE [LARGE SCALE GENOMIC DNA]</scope>
    <source>
        <strain evidence="2 3">ATCC 19172</strain>
    </source>
</reference>
<dbReference type="AlphaFoldDB" id="A0A5C4Y538"/>
<sequence length="69" mass="7461">MTLTHLRTTPCAVPNPDRRSDCARHAARAEALHRDLSTLDLDDVTASARLTAAASQVDLFAILQLTASF</sequence>
<dbReference type="Proteomes" id="UP000313988">
    <property type="component" value="Unassembled WGS sequence"/>
</dbReference>
<name>A0A5C4Y538_9DEIO</name>
<gene>
    <name evidence="2" type="ORF">FHR04_12170</name>
    <name evidence="1" type="ORF">HNQ04_002380</name>
</gene>
<evidence type="ECO:0000313" key="2">
    <source>
        <dbReference type="EMBL" id="TNM70653.1"/>
    </source>
</evidence>
<dbReference type="EMBL" id="VDMO01000012">
    <property type="protein sequence ID" value="TNM70653.1"/>
    <property type="molecule type" value="Genomic_DNA"/>
</dbReference>
<reference evidence="1 4" key="2">
    <citation type="submission" date="2020-08" db="EMBL/GenBank/DDBJ databases">
        <title>Genomic Encyclopedia of Type Strains, Phase IV (KMG-IV): sequencing the most valuable type-strain genomes for metagenomic binning, comparative biology and taxonomic classification.</title>
        <authorList>
            <person name="Goeker M."/>
        </authorList>
    </citation>
    <scope>NUCLEOTIDE SEQUENCE [LARGE SCALE GENOMIC DNA]</scope>
    <source>
        <strain evidence="1 4">DSM 12027</strain>
    </source>
</reference>
<accession>A0A5C4Y538</accession>
<organism evidence="2 3">
    <name type="scientific">Deinococcus radiopugnans ATCC 19172</name>
    <dbReference type="NCBI Taxonomy" id="585398"/>
    <lineage>
        <taxon>Bacteria</taxon>
        <taxon>Thermotogati</taxon>
        <taxon>Deinococcota</taxon>
        <taxon>Deinococci</taxon>
        <taxon>Deinococcales</taxon>
        <taxon>Deinococcaceae</taxon>
        <taxon>Deinococcus</taxon>
    </lineage>
</organism>